<dbReference type="InterPro" id="IPR026960">
    <property type="entry name" value="RVT-Znf"/>
</dbReference>
<keyword evidence="3" id="KW-1185">Reference proteome</keyword>
<sequence length="222" mass="25880">MDGVYTTKSGYRWLMGLEENNEPIKQWSWLWNLQVPQRVVVFLWLVCRSALPTNSMRCQRRATESDICSRCNVMAETILHCLRDCPKAACVWEAFGIISNNEFWIEIDPYEWLYYGVKNYPLLFAATVWWIWKARCGECMAGKVMSLQQTQEAIGLLIDDLLRIFPTNTAATRVTRQVAWISPNEALALVKEEQSHYHRYATVIARIMGKRKHRSKAERELG</sequence>
<protein>
    <recommendedName>
        <fullName evidence="1">Reverse transcriptase zinc-binding domain-containing protein</fullName>
    </recommendedName>
</protein>
<dbReference type="EMBL" id="JAYWIO010000001">
    <property type="protein sequence ID" value="KAK7287374.1"/>
    <property type="molecule type" value="Genomic_DNA"/>
</dbReference>
<reference evidence="2 3" key="1">
    <citation type="submission" date="2024-01" db="EMBL/GenBank/DDBJ databases">
        <title>The genomes of 5 underutilized Papilionoideae crops provide insights into root nodulation and disease resistanc.</title>
        <authorList>
            <person name="Yuan L."/>
        </authorList>
    </citation>
    <scope>NUCLEOTIDE SEQUENCE [LARGE SCALE GENOMIC DNA]</scope>
    <source>
        <strain evidence="2">ZHUSHIDOU_FW_LH</strain>
        <tissue evidence="2">Leaf</tissue>
    </source>
</reference>
<comment type="caution">
    <text evidence="2">The sequence shown here is derived from an EMBL/GenBank/DDBJ whole genome shotgun (WGS) entry which is preliminary data.</text>
</comment>
<gene>
    <name evidence="2" type="ORF">RIF29_00647</name>
</gene>
<organism evidence="2 3">
    <name type="scientific">Crotalaria pallida</name>
    <name type="common">Smooth rattlebox</name>
    <name type="synonym">Crotalaria striata</name>
    <dbReference type="NCBI Taxonomy" id="3830"/>
    <lineage>
        <taxon>Eukaryota</taxon>
        <taxon>Viridiplantae</taxon>
        <taxon>Streptophyta</taxon>
        <taxon>Embryophyta</taxon>
        <taxon>Tracheophyta</taxon>
        <taxon>Spermatophyta</taxon>
        <taxon>Magnoliopsida</taxon>
        <taxon>eudicotyledons</taxon>
        <taxon>Gunneridae</taxon>
        <taxon>Pentapetalae</taxon>
        <taxon>rosids</taxon>
        <taxon>fabids</taxon>
        <taxon>Fabales</taxon>
        <taxon>Fabaceae</taxon>
        <taxon>Papilionoideae</taxon>
        <taxon>50 kb inversion clade</taxon>
        <taxon>genistoids sensu lato</taxon>
        <taxon>core genistoids</taxon>
        <taxon>Crotalarieae</taxon>
        <taxon>Crotalaria</taxon>
    </lineage>
</organism>
<evidence type="ECO:0000313" key="2">
    <source>
        <dbReference type="EMBL" id="KAK7287374.1"/>
    </source>
</evidence>
<evidence type="ECO:0000313" key="3">
    <source>
        <dbReference type="Proteomes" id="UP001372338"/>
    </source>
</evidence>
<feature type="domain" description="Reverse transcriptase zinc-binding" evidence="1">
    <location>
        <begin position="5"/>
        <end position="92"/>
    </location>
</feature>
<dbReference type="AlphaFoldDB" id="A0AAN9P7K3"/>
<accession>A0AAN9P7K3</accession>
<dbReference type="Proteomes" id="UP001372338">
    <property type="component" value="Unassembled WGS sequence"/>
</dbReference>
<name>A0AAN9P7K3_CROPI</name>
<proteinExistence type="predicted"/>
<dbReference type="Pfam" id="PF13966">
    <property type="entry name" value="zf-RVT"/>
    <property type="match status" value="1"/>
</dbReference>
<evidence type="ECO:0000259" key="1">
    <source>
        <dbReference type="Pfam" id="PF13966"/>
    </source>
</evidence>